<dbReference type="InterPro" id="IPR036786">
    <property type="entry name" value="Ribosome_mat_SBDS_N_sf"/>
</dbReference>
<feature type="compositionally biased region" description="Polar residues" evidence="1">
    <location>
        <begin position="98"/>
        <end position="122"/>
    </location>
</feature>
<evidence type="ECO:0000256" key="1">
    <source>
        <dbReference type="SAM" id="MobiDB-lite"/>
    </source>
</evidence>
<dbReference type="PANTHER" id="PTHR10927">
    <property type="entry name" value="RIBOSOME MATURATION PROTEIN SBDS"/>
    <property type="match status" value="1"/>
</dbReference>
<comment type="caution">
    <text evidence="3">The sequence shown here is derived from an EMBL/GenBank/DDBJ whole genome shotgun (WGS) entry which is preliminary data.</text>
</comment>
<dbReference type="Pfam" id="PF01172">
    <property type="entry name" value="SBDS_N"/>
    <property type="match status" value="1"/>
</dbReference>
<dbReference type="InterPro" id="IPR039100">
    <property type="entry name" value="Sdo1/SBDS-like"/>
</dbReference>
<dbReference type="Proteomes" id="UP001479436">
    <property type="component" value="Unassembled WGS sequence"/>
</dbReference>
<protein>
    <recommendedName>
        <fullName evidence="2">Ribosome maturation protein SDO1/SBDS N-terminal domain-containing protein</fullName>
    </recommendedName>
</protein>
<gene>
    <name evidence="3" type="ORF">K7432_011056</name>
</gene>
<feature type="domain" description="Ribosome maturation protein SDO1/SBDS N-terminal" evidence="2">
    <location>
        <begin position="7"/>
        <end position="93"/>
    </location>
</feature>
<dbReference type="Gene3D" id="3.30.1250.10">
    <property type="entry name" value="Ribosome maturation protein SBDS, N-terminal domain"/>
    <property type="match status" value="1"/>
</dbReference>
<reference evidence="3 4" key="1">
    <citation type="submission" date="2023-04" db="EMBL/GenBank/DDBJ databases">
        <title>Genome of Basidiobolus ranarum AG-B5.</title>
        <authorList>
            <person name="Stajich J.E."/>
            <person name="Carter-House D."/>
            <person name="Gryganskyi A."/>
        </authorList>
    </citation>
    <scope>NUCLEOTIDE SEQUENCE [LARGE SCALE GENOMIC DNA]</scope>
    <source>
        <strain evidence="3 4">AG-B5</strain>
    </source>
</reference>
<feature type="region of interest" description="Disordered" evidence="1">
    <location>
        <begin position="93"/>
        <end position="122"/>
    </location>
</feature>
<dbReference type="PANTHER" id="PTHR10927:SF2">
    <property type="entry name" value="RESTRICTION OF TELOMERE CAPPING PROTEIN 3"/>
    <property type="match status" value="1"/>
</dbReference>
<accession>A0ABR2VUJ4</accession>
<sequence length="122" mass="13050">MAATQQVVFGDKEKSDAEFFIYINPDVYTKWKSDKTIPITDVVQAFNVYTTRGGGNTGVAETPSHQELDTVFGTSNNTAVVEHILKHGVVKGTGGISKSGQEFNRSRGSGAGTSDANTNVHN</sequence>
<dbReference type="EMBL" id="JASJQH010007691">
    <property type="protein sequence ID" value="KAK9702817.1"/>
    <property type="molecule type" value="Genomic_DNA"/>
</dbReference>
<proteinExistence type="predicted"/>
<evidence type="ECO:0000313" key="4">
    <source>
        <dbReference type="Proteomes" id="UP001479436"/>
    </source>
</evidence>
<dbReference type="InterPro" id="IPR019783">
    <property type="entry name" value="SDO1/SBDS_N"/>
</dbReference>
<evidence type="ECO:0000313" key="3">
    <source>
        <dbReference type="EMBL" id="KAK9702817.1"/>
    </source>
</evidence>
<evidence type="ECO:0000259" key="2">
    <source>
        <dbReference type="Pfam" id="PF01172"/>
    </source>
</evidence>
<organism evidence="3 4">
    <name type="scientific">Basidiobolus ranarum</name>
    <dbReference type="NCBI Taxonomy" id="34480"/>
    <lineage>
        <taxon>Eukaryota</taxon>
        <taxon>Fungi</taxon>
        <taxon>Fungi incertae sedis</taxon>
        <taxon>Zoopagomycota</taxon>
        <taxon>Entomophthoromycotina</taxon>
        <taxon>Basidiobolomycetes</taxon>
        <taxon>Basidiobolales</taxon>
        <taxon>Basidiobolaceae</taxon>
        <taxon>Basidiobolus</taxon>
    </lineage>
</organism>
<keyword evidence="4" id="KW-1185">Reference proteome</keyword>
<dbReference type="SUPFAM" id="SSF89895">
    <property type="entry name" value="FYSH domain"/>
    <property type="match status" value="1"/>
</dbReference>
<name>A0ABR2VUJ4_9FUNG</name>